<accession>A0A6I6UI54</accession>
<organism evidence="2 3">
    <name type="scientific">Rossellomorea vietnamensis</name>
    <dbReference type="NCBI Taxonomy" id="218284"/>
    <lineage>
        <taxon>Bacteria</taxon>
        <taxon>Bacillati</taxon>
        <taxon>Bacillota</taxon>
        <taxon>Bacilli</taxon>
        <taxon>Bacillales</taxon>
        <taxon>Bacillaceae</taxon>
        <taxon>Rossellomorea</taxon>
    </lineage>
</organism>
<dbReference type="RefSeq" id="WP_159361811.1">
    <property type="nucleotide sequence ID" value="NZ_CP047394.1"/>
</dbReference>
<dbReference type="PANTHER" id="PTHR33608">
    <property type="entry name" value="BLL2464 PROTEIN"/>
    <property type="match status" value="1"/>
</dbReference>
<dbReference type="Proteomes" id="UP000465062">
    <property type="component" value="Chromosome"/>
</dbReference>
<dbReference type="KEGG" id="bvq:FHE72_08900"/>
<evidence type="ECO:0000259" key="1">
    <source>
        <dbReference type="Pfam" id="PF01882"/>
    </source>
</evidence>
<feature type="domain" description="DUF58" evidence="1">
    <location>
        <begin position="44"/>
        <end position="249"/>
    </location>
</feature>
<gene>
    <name evidence="2" type="ORF">FHE72_08900</name>
</gene>
<dbReference type="EMBL" id="CP047394">
    <property type="protein sequence ID" value="QHE61127.1"/>
    <property type="molecule type" value="Genomic_DNA"/>
</dbReference>
<sequence length="287" mass="33382">MNFHSQFLAQLKRHRINGASLKMGHHKGSRLATYQGSSLEFSDYQLYQLGDDVRQIDWNVYARTEKVYIKRYLDERECKIHIYLDCTNSMVSEDRKWKRAKELAGALSFLALSNDDRLTLHCVGARKTFMKKGPRDAKSILFDIGQLSPESPGVTSFYGEMIKGVRNNRSISFIISDGMEPISSIEDALRRLSIKKEMTYFIQLLHEDELSPSYEGDVKLIDSEKHQEVNVTLNRNVVDQYQKRLVEHNTMIESLCKKWGFGYNRTNCLTPLNTVFFKDFKENGWIR</sequence>
<protein>
    <submittedName>
        <fullName evidence="2">DUF58 domain-containing protein</fullName>
    </submittedName>
</protein>
<evidence type="ECO:0000313" key="2">
    <source>
        <dbReference type="EMBL" id="QHE61127.1"/>
    </source>
</evidence>
<name>A0A6I6UI54_9BACI</name>
<dbReference type="AlphaFoldDB" id="A0A6I6UI54"/>
<dbReference type="Pfam" id="PF01882">
    <property type="entry name" value="DUF58"/>
    <property type="match status" value="1"/>
</dbReference>
<dbReference type="InterPro" id="IPR002881">
    <property type="entry name" value="DUF58"/>
</dbReference>
<reference evidence="2 3" key="1">
    <citation type="submission" date="2019-06" db="EMBL/GenBank/DDBJ databases">
        <title>An operon consisting of a P-type ATPase gene and a transcriptional regular gene given the different cadmium resistance in Bacillus vietamensis 151-6 and Bacillus marisflavi 151-25.</title>
        <authorList>
            <person name="Yu X."/>
        </authorList>
    </citation>
    <scope>NUCLEOTIDE SEQUENCE [LARGE SCALE GENOMIC DNA]</scope>
    <source>
        <strain evidence="2 3">151-6</strain>
    </source>
</reference>
<proteinExistence type="predicted"/>
<dbReference type="PANTHER" id="PTHR33608:SF7">
    <property type="entry name" value="DUF58 DOMAIN-CONTAINING PROTEIN"/>
    <property type="match status" value="1"/>
</dbReference>
<evidence type="ECO:0000313" key="3">
    <source>
        <dbReference type="Proteomes" id="UP000465062"/>
    </source>
</evidence>